<dbReference type="EMBL" id="LVYD01000073">
    <property type="protein sequence ID" value="OQP59758.1"/>
    <property type="molecule type" value="Genomic_DNA"/>
</dbReference>
<gene>
    <name evidence="1" type="ORF">A3860_36375</name>
</gene>
<reference evidence="1 2" key="1">
    <citation type="submission" date="2016-03" db="EMBL/GenBank/DDBJ databases">
        <title>Niastella vici sp. nov., isolated from farmland soil.</title>
        <authorList>
            <person name="Chen L."/>
            <person name="Wang D."/>
            <person name="Yang S."/>
            <person name="Wang G."/>
        </authorList>
    </citation>
    <scope>NUCLEOTIDE SEQUENCE [LARGE SCALE GENOMIC DNA]</scope>
    <source>
        <strain evidence="1 2">DJ57</strain>
    </source>
</reference>
<evidence type="ECO:0000313" key="2">
    <source>
        <dbReference type="Proteomes" id="UP000192796"/>
    </source>
</evidence>
<accession>A0A1V9FN52</accession>
<comment type="caution">
    <text evidence="1">The sequence shown here is derived from an EMBL/GenBank/DDBJ whole genome shotgun (WGS) entry which is preliminary data.</text>
</comment>
<name>A0A1V9FN52_9BACT</name>
<proteinExistence type="predicted"/>
<protein>
    <submittedName>
        <fullName evidence="1">Uncharacterized protein</fullName>
    </submittedName>
</protein>
<dbReference type="Proteomes" id="UP000192796">
    <property type="component" value="Unassembled WGS sequence"/>
</dbReference>
<dbReference type="OrthoDB" id="9182282at2"/>
<evidence type="ECO:0000313" key="1">
    <source>
        <dbReference type="EMBL" id="OQP59758.1"/>
    </source>
</evidence>
<sequence length="94" mass="10704">MSIHIYKNKSATDLLFTITDELYSSLAVPIEILKKKTGIFIDEYGNTRLTHQHALLLIQLIKNEITKPGKSVLDFIDFLEKTVNDKTDLQLIGD</sequence>
<dbReference type="RefSeq" id="WP_081154228.1">
    <property type="nucleotide sequence ID" value="NZ_LVYD01000073.1"/>
</dbReference>
<keyword evidence="2" id="KW-1185">Reference proteome</keyword>
<dbReference type="STRING" id="1703345.A3860_36375"/>
<dbReference type="AlphaFoldDB" id="A0A1V9FN52"/>
<organism evidence="1 2">
    <name type="scientific">Niastella vici</name>
    <dbReference type="NCBI Taxonomy" id="1703345"/>
    <lineage>
        <taxon>Bacteria</taxon>
        <taxon>Pseudomonadati</taxon>
        <taxon>Bacteroidota</taxon>
        <taxon>Chitinophagia</taxon>
        <taxon>Chitinophagales</taxon>
        <taxon>Chitinophagaceae</taxon>
        <taxon>Niastella</taxon>
    </lineage>
</organism>